<feature type="coiled-coil region" evidence="1">
    <location>
        <begin position="177"/>
        <end position="211"/>
    </location>
</feature>
<dbReference type="GO" id="GO:0016301">
    <property type="term" value="F:kinase activity"/>
    <property type="evidence" value="ECO:0007669"/>
    <property type="project" value="UniProtKB-KW"/>
</dbReference>
<reference evidence="5" key="1">
    <citation type="submission" date="2023-07" db="EMBL/GenBank/DDBJ databases">
        <title>Thauera sp. CAU 1555 isolated from sand of Yaerae Beach.</title>
        <authorList>
            <person name="Kim W."/>
        </authorList>
    </citation>
    <scope>NUCLEOTIDE SEQUENCE [LARGE SCALE GENOMIC DNA]</scope>
    <source>
        <strain evidence="5">CAU 1555</strain>
    </source>
</reference>
<dbReference type="InterPro" id="IPR050640">
    <property type="entry name" value="Bact_2-comp_sensor_kinase"/>
</dbReference>
<dbReference type="PANTHER" id="PTHR34220:SF7">
    <property type="entry name" value="SENSOR HISTIDINE KINASE YPDA"/>
    <property type="match status" value="1"/>
</dbReference>
<accession>A0ABR9B5F0</accession>
<evidence type="ECO:0000313" key="5">
    <source>
        <dbReference type="Proteomes" id="UP000603602"/>
    </source>
</evidence>
<keyword evidence="5" id="KW-1185">Reference proteome</keyword>
<evidence type="ECO:0000256" key="2">
    <source>
        <dbReference type="SAM" id="Phobius"/>
    </source>
</evidence>
<dbReference type="Gene3D" id="3.30.565.10">
    <property type="entry name" value="Histidine kinase-like ATPase, C-terminal domain"/>
    <property type="match status" value="1"/>
</dbReference>
<name>A0ABR9B5F0_9RHOO</name>
<dbReference type="PANTHER" id="PTHR34220">
    <property type="entry name" value="SENSOR HISTIDINE KINASE YPDA"/>
    <property type="match status" value="1"/>
</dbReference>
<sequence length="336" mass="37747">MQSIKQKVQPPLPPGGLPDFRNLGVLLRLLLLVNLLVVATVLVQADSLELFMPSFVALAGRVALPLLAVVLILYTVQPAFARISRRAGAALVLAVVLIVTGTAYGLAGEGASLQRWVLWALAATGGALLYFDYRNRLLSPALTEARLMALTARIRPHFLFNSLNAVLGVIRSDPRRAERAVEELADLFRVLMRENRELVRLEDELALCERYLDLERLRLGERLQVHWNAEHCPLDALVPPLLLQPLLENAVYHGIEPLAEAGEVRVQLYRRGKELRIEVDNPVSDAESHHAGNRMALDNLRERLMLFFDLEAGLESERRNGRYRVRIRMPYRSATP</sequence>
<evidence type="ECO:0000256" key="1">
    <source>
        <dbReference type="SAM" id="Coils"/>
    </source>
</evidence>
<feature type="transmembrane region" description="Helical" evidence="2">
    <location>
        <begin position="88"/>
        <end position="107"/>
    </location>
</feature>
<feature type="transmembrane region" description="Helical" evidence="2">
    <location>
        <begin position="55"/>
        <end position="76"/>
    </location>
</feature>
<dbReference type="InterPro" id="IPR036890">
    <property type="entry name" value="HATPase_C_sf"/>
</dbReference>
<dbReference type="EMBL" id="JACYTO010000001">
    <property type="protein sequence ID" value="MBD8501477.1"/>
    <property type="molecule type" value="Genomic_DNA"/>
</dbReference>
<dbReference type="SUPFAM" id="SSF55874">
    <property type="entry name" value="ATPase domain of HSP90 chaperone/DNA topoisomerase II/histidine kinase"/>
    <property type="match status" value="1"/>
</dbReference>
<feature type="domain" description="Signal transduction histidine kinase internal region" evidence="3">
    <location>
        <begin position="145"/>
        <end position="223"/>
    </location>
</feature>
<protein>
    <submittedName>
        <fullName evidence="4">Histidine kinase</fullName>
    </submittedName>
</protein>
<feature type="transmembrane region" description="Helical" evidence="2">
    <location>
        <begin position="113"/>
        <end position="131"/>
    </location>
</feature>
<keyword evidence="1" id="KW-0175">Coiled coil</keyword>
<keyword evidence="4" id="KW-0418">Kinase</keyword>
<comment type="caution">
    <text evidence="4">The sequence shown here is derived from an EMBL/GenBank/DDBJ whole genome shotgun (WGS) entry which is preliminary data.</text>
</comment>
<keyword evidence="4" id="KW-0808">Transferase</keyword>
<proteinExistence type="predicted"/>
<gene>
    <name evidence="4" type="ORF">IFO67_01120</name>
</gene>
<dbReference type="InterPro" id="IPR010559">
    <property type="entry name" value="Sig_transdc_His_kin_internal"/>
</dbReference>
<dbReference type="RefSeq" id="WP_187716331.1">
    <property type="nucleotide sequence ID" value="NZ_JACTAH010000001.1"/>
</dbReference>
<keyword evidence="2" id="KW-1133">Transmembrane helix</keyword>
<dbReference type="Proteomes" id="UP000603602">
    <property type="component" value="Unassembled WGS sequence"/>
</dbReference>
<evidence type="ECO:0000259" key="3">
    <source>
        <dbReference type="Pfam" id="PF06580"/>
    </source>
</evidence>
<keyword evidence="2" id="KW-0472">Membrane</keyword>
<keyword evidence="2" id="KW-0812">Transmembrane</keyword>
<dbReference type="Pfam" id="PF06580">
    <property type="entry name" value="His_kinase"/>
    <property type="match status" value="1"/>
</dbReference>
<feature type="transmembrane region" description="Helical" evidence="2">
    <location>
        <begin position="25"/>
        <end position="43"/>
    </location>
</feature>
<evidence type="ECO:0000313" key="4">
    <source>
        <dbReference type="EMBL" id="MBD8501477.1"/>
    </source>
</evidence>
<organism evidence="4 5">
    <name type="scientific">Thauera sedimentorum</name>
    <dbReference type="NCBI Taxonomy" id="2767595"/>
    <lineage>
        <taxon>Bacteria</taxon>
        <taxon>Pseudomonadati</taxon>
        <taxon>Pseudomonadota</taxon>
        <taxon>Betaproteobacteria</taxon>
        <taxon>Rhodocyclales</taxon>
        <taxon>Zoogloeaceae</taxon>
        <taxon>Thauera</taxon>
    </lineage>
</organism>